<protein>
    <submittedName>
        <fullName evidence="2">Uncharacterized protein</fullName>
    </submittedName>
</protein>
<dbReference type="AlphaFoldDB" id="A0ABD1XMM5"/>
<name>A0ABD1XMM5_9MARC</name>
<keyword evidence="3" id="KW-1185">Reference proteome</keyword>
<comment type="caution">
    <text evidence="2">The sequence shown here is derived from an EMBL/GenBank/DDBJ whole genome shotgun (WGS) entry which is preliminary data.</text>
</comment>
<sequence>MCRVPCECAVNGVEYNEARLSFLGINPRLALRQNKPALNPNSEFCLMEPDLGNSHEQARTGSQEQLVEFQTGYNANPRIDPSPSASTSYQRQDSKTNNTFLNVLKERVQAVLDAQQSSSPRYSSTGMCLTPCLLSFTRRQPAAINMLLSAISPENCRCSLYRLGQIQ</sequence>
<proteinExistence type="predicted"/>
<dbReference type="EMBL" id="JBHFFA010000008">
    <property type="protein sequence ID" value="KAL2610207.1"/>
    <property type="molecule type" value="Genomic_DNA"/>
</dbReference>
<organism evidence="2 3">
    <name type="scientific">Riccia fluitans</name>
    <dbReference type="NCBI Taxonomy" id="41844"/>
    <lineage>
        <taxon>Eukaryota</taxon>
        <taxon>Viridiplantae</taxon>
        <taxon>Streptophyta</taxon>
        <taxon>Embryophyta</taxon>
        <taxon>Marchantiophyta</taxon>
        <taxon>Marchantiopsida</taxon>
        <taxon>Marchantiidae</taxon>
        <taxon>Marchantiales</taxon>
        <taxon>Ricciaceae</taxon>
        <taxon>Riccia</taxon>
    </lineage>
</organism>
<gene>
    <name evidence="2" type="ORF">R1flu_028780</name>
</gene>
<feature type="region of interest" description="Disordered" evidence="1">
    <location>
        <begin position="73"/>
        <end position="92"/>
    </location>
</feature>
<evidence type="ECO:0000313" key="2">
    <source>
        <dbReference type="EMBL" id="KAL2610207.1"/>
    </source>
</evidence>
<accession>A0ABD1XMM5</accession>
<evidence type="ECO:0000313" key="3">
    <source>
        <dbReference type="Proteomes" id="UP001605036"/>
    </source>
</evidence>
<dbReference type="Proteomes" id="UP001605036">
    <property type="component" value="Unassembled WGS sequence"/>
</dbReference>
<feature type="compositionally biased region" description="Polar residues" evidence="1">
    <location>
        <begin position="83"/>
        <end position="92"/>
    </location>
</feature>
<reference evidence="2 3" key="1">
    <citation type="submission" date="2024-09" db="EMBL/GenBank/DDBJ databases">
        <title>Chromosome-scale assembly of Riccia fluitans.</title>
        <authorList>
            <person name="Paukszto L."/>
            <person name="Sawicki J."/>
            <person name="Karawczyk K."/>
            <person name="Piernik-Szablinska J."/>
            <person name="Szczecinska M."/>
            <person name="Mazdziarz M."/>
        </authorList>
    </citation>
    <scope>NUCLEOTIDE SEQUENCE [LARGE SCALE GENOMIC DNA]</scope>
    <source>
        <strain evidence="2">Rf_01</strain>
        <tissue evidence="2">Aerial parts of the thallus</tissue>
    </source>
</reference>
<evidence type="ECO:0000256" key="1">
    <source>
        <dbReference type="SAM" id="MobiDB-lite"/>
    </source>
</evidence>